<evidence type="ECO:0000313" key="2">
    <source>
        <dbReference type="Proteomes" id="UP000732298"/>
    </source>
</evidence>
<name>A0A8T3YJM3_9ARCH</name>
<evidence type="ECO:0008006" key="3">
    <source>
        <dbReference type="Google" id="ProtNLM"/>
    </source>
</evidence>
<comment type="caution">
    <text evidence="1">The sequence shown here is derived from an EMBL/GenBank/DDBJ whole genome shotgun (WGS) entry which is preliminary data.</text>
</comment>
<proteinExistence type="predicted"/>
<dbReference type="Proteomes" id="UP000732298">
    <property type="component" value="Unassembled WGS sequence"/>
</dbReference>
<sequence>MKVAELRANTPVPEMTLEVVSKEEPRKYANDRGSGTVCNCAGKDEDGQEVRVTLWNEQCEQVNEGNTIQITEGWCSEFRGQLQVSTGKKGQLKIVK</sequence>
<dbReference type="EMBL" id="JACQPB010000034">
    <property type="protein sequence ID" value="MBI4210443.1"/>
    <property type="molecule type" value="Genomic_DNA"/>
</dbReference>
<accession>A0A8T3YJM3</accession>
<dbReference type="AlphaFoldDB" id="A0A8T3YJM3"/>
<reference evidence="1" key="1">
    <citation type="submission" date="2020-07" db="EMBL/GenBank/DDBJ databases">
        <title>Huge and variable diversity of episymbiotic CPR bacteria and DPANN archaea in groundwater ecosystems.</title>
        <authorList>
            <person name="He C.Y."/>
            <person name="Keren R."/>
            <person name="Whittaker M."/>
            <person name="Farag I.F."/>
            <person name="Doudna J."/>
            <person name="Cate J.H.D."/>
            <person name="Banfield J.F."/>
        </authorList>
    </citation>
    <scope>NUCLEOTIDE SEQUENCE</scope>
    <source>
        <strain evidence="1">NC_groundwater_1296_Ag_S-0.2um_52_80</strain>
    </source>
</reference>
<dbReference type="CDD" id="cd04491">
    <property type="entry name" value="SoSSB_OBF"/>
    <property type="match status" value="1"/>
</dbReference>
<dbReference type="InterPro" id="IPR012340">
    <property type="entry name" value="NA-bd_OB-fold"/>
</dbReference>
<protein>
    <recommendedName>
        <fullName evidence="3">DNA-binding protein</fullName>
    </recommendedName>
</protein>
<gene>
    <name evidence="1" type="ORF">HY544_02975</name>
</gene>
<evidence type="ECO:0000313" key="1">
    <source>
        <dbReference type="EMBL" id="MBI4210443.1"/>
    </source>
</evidence>
<organism evidence="1 2">
    <name type="scientific">Candidatus Iainarchaeum sp</name>
    <dbReference type="NCBI Taxonomy" id="3101447"/>
    <lineage>
        <taxon>Archaea</taxon>
        <taxon>Candidatus Iainarchaeota</taxon>
        <taxon>Candidatus Iainarchaeia</taxon>
        <taxon>Candidatus Iainarchaeales</taxon>
        <taxon>Candidatus Iainarchaeaceae</taxon>
        <taxon>Candidatus Iainarchaeum</taxon>
    </lineage>
</organism>
<dbReference type="Gene3D" id="2.40.50.140">
    <property type="entry name" value="Nucleic acid-binding proteins"/>
    <property type="match status" value="1"/>
</dbReference>
<dbReference type="SUPFAM" id="SSF50249">
    <property type="entry name" value="Nucleic acid-binding proteins"/>
    <property type="match status" value="1"/>
</dbReference>